<protein>
    <submittedName>
        <fullName evidence="4">Transposase InsO family protein</fullName>
    </submittedName>
</protein>
<accession>A0A840QMR8</accession>
<dbReference type="Proteomes" id="UP000551878">
    <property type="component" value="Unassembled WGS sequence"/>
</dbReference>
<feature type="region of interest" description="Disordered" evidence="2">
    <location>
        <begin position="1"/>
        <end position="22"/>
    </location>
</feature>
<comment type="caution">
    <text evidence="4">The sequence shown here is derived from an EMBL/GenBank/DDBJ whole genome shotgun (WGS) entry which is preliminary data.</text>
</comment>
<name>A0A840QMR8_9BACI</name>
<dbReference type="Gene3D" id="3.30.420.10">
    <property type="entry name" value="Ribonuclease H-like superfamily/Ribonuclease H"/>
    <property type="match status" value="1"/>
</dbReference>
<dbReference type="InterPro" id="IPR001584">
    <property type="entry name" value="Integrase_cat-core"/>
</dbReference>
<evidence type="ECO:0000259" key="3">
    <source>
        <dbReference type="PROSITE" id="PS50994"/>
    </source>
</evidence>
<comment type="function">
    <text evidence="1">Involved in the transposition of the insertion sequence.</text>
</comment>
<feature type="compositionally biased region" description="Polar residues" evidence="2">
    <location>
        <begin position="1"/>
        <end position="16"/>
    </location>
</feature>
<reference evidence="4 5" key="1">
    <citation type="submission" date="2020-08" db="EMBL/GenBank/DDBJ databases">
        <title>Genomic Encyclopedia of Type Strains, Phase IV (KMG-IV): sequencing the most valuable type-strain genomes for metagenomic binning, comparative biology and taxonomic classification.</title>
        <authorList>
            <person name="Goeker M."/>
        </authorList>
    </citation>
    <scope>NUCLEOTIDE SEQUENCE [LARGE SCALE GENOMIC DNA]</scope>
    <source>
        <strain evidence="4 5">DSM 24696</strain>
    </source>
</reference>
<sequence>MNVSRSGYFNWRNHQPSRQERRKKAIQERILFHYYDSKKIYGAPKITHLLRQEGYNIIERTVGLYMNELGIQSTVIKKFKVSTTNSNHNNPIAPNTLNQHFTTTAPNKVWVSDITQIPCREGKLYLANILDLYTREVIGWRLYGHMTNQLVLDALNDAYQKKRPGKGLIHHSDRGTQYASNEYREKLEDYGMVASMSRKGNCYDNACAESFFSVLKKELIQGKRFKTKQQAYDEIYRYIEFFYNRKRIHSAIGYNSPIQWEEKFYKGHSA</sequence>
<dbReference type="InterPro" id="IPR036397">
    <property type="entry name" value="RNaseH_sf"/>
</dbReference>
<gene>
    <name evidence="4" type="ORF">HNQ41_000813</name>
</gene>
<dbReference type="Pfam" id="PF00665">
    <property type="entry name" value="rve"/>
    <property type="match status" value="1"/>
</dbReference>
<dbReference type="NCBIfam" id="NF033516">
    <property type="entry name" value="transpos_IS3"/>
    <property type="match status" value="1"/>
</dbReference>
<organism evidence="4 5">
    <name type="scientific">Texcoconibacillus texcoconensis</name>
    <dbReference type="NCBI Taxonomy" id="1095777"/>
    <lineage>
        <taxon>Bacteria</taxon>
        <taxon>Bacillati</taxon>
        <taxon>Bacillota</taxon>
        <taxon>Bacilli</taxon>
        <taxon>Bacillales</taxon>
        <taxon>Bacillaceae</taxon>
        <taxon>Texcoconibacillus</taxon>
    </lineage>
</organism>
<dbReference type="Pfam" id="PF13276">
    <property type="entry name" value="HTH_21"/>
    <property type="match status" value="1"/>
</dbReference>
<dbReference type="InterPro" id="IPR050900">
    <property type="entry name" value="Transposase_IS3/IS150/IS904"/>
</dbReference>
<feature type="domain" description="Integrase catalytic" evidence="3">
    <location>
        <begin position="102"/>
        <end position="265"/>
    </location>
</feature>
<evidence type="ECO:0000256" key="2">
    <source>
        <dbReference type="SAM" id="MobiDB-lite"/>
    </source>
</evidence>
<evidence type="ECO:0000313" key="4">
    <source>
        <dbReference type="EMBL" id="MBB5172669.1"/>
    </source>
</evidence>
<dbReference type="PANTHER" id="PTHR46889:SF4">
    <property type="entry name" value="TRANSPOSASE INSO FOR INSERTION SEQUENCE ELEMENT IS911B-RELATED"/>
    <property type="match status" value="1"/>
</dbReference>
<evidence type="ECO:0000256" key="1">
    <source>
        <dbReference type="ARBA" id="ARBA00002286"/>
    </source>
</evidence>
<dbReference type="InterPro" id="IPR012337">
    <property type="entry name" value="RNaseH-like_sf"/>
</dbReference>
<dbReference type="InterPro" id="IPR048020">
    <property type="entry name" value="Transpos_IS3"/>
</dbReference>
<dbReference type="PANTHER" id="PTHR46889">
    <property type="entry name" value="TRANSPOSASE INSF FOR INSERTION SEQUENCE IS3B-RELATED"/>
    <property type="match status" value="1"/>
</dbReference>
<dbReference type="PROSITE" id="PS50994">
    <property type="entry name" value="INTEGRASE"/>
    <property type="match status" value="1"/>
</dbReference>
<keyword evidence="5" id="KW-1185">Reference proteome</keyword>
<dbReference type="EMBL" id="JACHHB010000003">
    <property type="protein sequence ID" value="MBB5172669.1"/>
    <property type="molecule type" value="Genomic_DNA"/>
</dbReference>
<proteinExistence type="predicted"/>
<dbReference type="InterPro" id="IPR025948">
    <property type="entry name" value="HTH-like_dom"/>
</dbReference>
<dbReference type="GO" id="GO:0003676">
    <property type="term" value="F:nucleic acid binding"/>
    <property type="evidence" value="ECO:0007669"/>
    <property type="project" value="InterPro"/>
</dbReference>
<dbReference type="SUPFAM" id="SSF53098">
    <property type="entry name" value="Ribonuclease H-like"/>
    <property type="match status" value="1"/>
</dbReference>
<dbReference type="AlphaFoldDB" id="A0A840QMR8"/>
<dbReference type="Pfam" id="PF13333">
    <property type="entry name" value="rve_2"/>
    <property type="match status" value="1"/>
</dbReference>
<evidence type="ECO:0000313" key="5">
    <source>
        <dbReference type="Proteomes" id="UP000551878"/>
    </source>
</evidence>
<dbReference type="GO" id="GO:0015074">
    <property type="term" value="P:DNA integration"/>
    <property type="evidence" value="ECO:0007669"/>
    <property type="project" value="InterPro"/>
</dbReference>